<dbReference type="Gene3D" id="3.30.1360.120">
    <property type="entry name" value="Probable tRNA modification gtpase trme, domain 1"/>
    <property type="match status" value="1"/>
</dbReference>
<dbReference type="GO" id="GO:0005739">
    <property type="term" value="C:mitochondrion"/>
    <property type="evidence" value="ECO:0007669"/>
    <property type="project" value="UniProtKB-SubCell"/>
</dbReference>
<keyword evidence="12" id="KW-1185">Reference proteome</keyword>
<evidence type="ECO:0000256" key="6">
    <source>
        <dbReference type="RuleBase" id="RU003313"/>
    </source>
</evidence>
<dbReference type="eggNOG" id="KOG1191">
    <property type="taxonomic scope" value="Eukaryota"/>
</dbReference>
<evidence type="ECO:0000256" key="2">
    <source>
        <dbReference type="ARBA" id="ARBA00011043"/>
    </source>
</evidence>
<dbReference type="GO" id="GO:0002098">
    <property type="term" value="P:tRNA wobble uridine modification"/>
    <property type="evidence" value="ECO:0007669"/>
    <property type="project" value="TreeGrafter"/>
</dbReference>
<feature type="domain" description="G" evidence="8">
    <location>
        <begin position="290"/>
        <end position="375"/>
    </location>
</feature>
<dbReference type="Pfam" id="PF10396">
    <property type="entry name" value="TrmE_N"/>
    <property type="match status" value="1"/>
</dbReference>
<dbReference type="InParanoid" id="S8EDN6"/>
<organism evidence="11 12">
    <name type="scientific">Fomitopsis schrenkii</name>
    <name type="common">Brown rot fungus</name>
    <dbReference type="NCBI Taxonomy" id="2126942"/>
    <lineage>
        <taxon>Eukaryota</taxon>
        <taxon>Fungi</taxon>
        <taxon>Dikarya</taxon>
        <taxon>Basidiomycota</taxon>
        <taxon>Agaricomycotina</taxon>
        <taxon>Agaricomycetes</taxon>
        <taxon>Polyporales</taxon>
        <taxon>Fomitopsis</taxon>
    </lineage>
</organism>
<accession>S8EDN6</accession>
<dbReference type="HOGENOM" id="CLU_019624_3_1_1"/>
<dbReference type="InterPro" id="IPR027266">
    <property type="entry name" value="TrmE/GcvT-like"/>
</dbReference>
<dbReference type="GO" id="GO:0005525">
    <property type="term" value="F:GTP binding"/>
    <property type="evidence" value="ECO:0007669"/>
    <property type="project" value="UniProtKB-KW"/>
</dbReference>
<dbReference type="InterPro" id="IPR031168">
    <property type="entry name" value="G_TrmE"/>
</dbReference>
<evidence type="ECO:0000256" key="3">
    <source>
        <dbReference type="ARBA" id="ARBA00022694"/>
    </source>
</evidence>
<dbReference type="InterPro" id="IPR025867">
    <property type="entry name" value="MnmE_helical"/>
</dbReference>
<dbReference type="EMBL" id="KE504131">
    <property type="protein sequence ID" value="EPT03112.1"/>
    <property type="molecule type" value="Genomic_DNA"/>
</dbReference>
<evidence type="ECO:0000256" key="7">
    <source>
        <dbReference type="SAM" id="MobiDB-lite"/>
    </source>
</evidence>
<dbReference type="FunCoup" id="S8EDN6">
    <property type="interactions" value="248"/>
</dbReference>
<dbReference type="Gene3D" id="3.40.50.300">
    <property type="entry name" value="P-loop containing nucleotide triphosphate hydrolases"/>
    <property type="match status" value="1"/>
</dbReference>
<dbReference type="CDD" id="cd04164">
    <property type="entry name" value="trmE"/>
    <property type="match status" value="1"/>
</dbReference>
<dbReference type="GO" id="GO:0030488">
    <property type="term" value="P:tRNA methylation"/>
    <property type="evidence" value="ECO:0007669"/>
    <property type="project" value="TreeGrafter"/>
</dbReference>
<comment type="similarity">
    <text evidence="2 6">Belongs to the TRAFAC class TrmE-Era-EngA-EngB-Septin-like GTPase superfamily. TrmE GTPase family.</text>
</comment>
<dbReference type="Pfam" id="PF01926">
    <property type="entry name" value="MMR_HSR1"/>
    <property type="match status" value="1"/>
</dbReference>
<dbReference type="SUPFAM" id="SSF103025">
    <property type="entry name" value="Folate-binding domain"/>
    <property type="match status" value="1"/>
</dbReference>
<dbReference type="Proteomes" id="UP000015241">
    <property type="component" value="Unassembled WGS sequence"/>
</dbReference>
<dbReference type="Pfam" id="PF12631">
    <property type="entry name" value="MnmE_helical"/>
    <property type="match status" value="1"/>
</dbReference>
<comment type="subcellular location">
    <subcellularLocation>
        <location evidence="1">Mitochondrion</location>
    </subcellularLocation>
</comment>
<evidence type="ECO:0000256" key="1">
    <source>
        <dbReference type="ARBA" id="ARBA00004173"/>
    </source>
</evidence>
<feature type="domain" description="MnmE helical" evidence="10">
    <location>
        <begin position="193"/>
        <end position="532"/>
    </location>
</feature>
<evidence type="ECO:0008006" key="13">
    <source>
        <dbReference type="Google" id="ProtNLM"/>
    </source>
</evidence>
<evidence type="ECO:0000259" key="10">
    <source>
        <dbReference type="Pfam" id="PF12631"/>
    </source>
</evidence>
<dbReference type="HAMAP" id="MF_00379">
    <property type="entry name" value="GTPase_MnmE"/>
    <property type="match status" value="1"/>
</dbReference>
<feature type="domain" description="GTP-binding protein TrmE N-terminal" evidence="9">
    <location>
        <begin position="67"/>
        <end position="190"/>
    </location>
</feature>
<dbReference type="SUPFAM" id="SSF52540">
    <property type="entry name" value="P-loop containing nucleoside triphosphate hydrolases"/>
    <property type="match status" value="1"/>
</dbReference>
<proteinExistence type="inferred from homology"/>
<dbReference type="FunFam" id="3.30.1360.120:FF:000007">
    <property type="entry name" value="tRNA modification GTPase GTPBP3, mitochondrial"/>
    <property type="match status" value="1"/>
</dbReference>
<evidence type="ECO:0000256" key="4">
    <source>
        <dbReference type="ARBA" id="ARBA00022741"/>
    </source>
</evidence>
<gene>
    <name evidence="11" type="ORF">FOMPIDRAFT_1035518</name>
</gene>
<dbReference type="PANTHER" id="PTHR42714">
    <property type="entry name" value="TRNA MODIFICATION GTPASE GTPBP3"/>
    <property type="match status" value="1"/>
</dbReference>
<dbReference type="InterPro" id="IPR027417">
    <property type="entry name" value="P-loop_NTPase"/>
</dbReference>
<keyword evidence="5 6" id="KW-0342">GTP-binding</keyword>
<keyword evidence="3 6" id="KW-0819">tRNA processing</keyword>
<dbReference type="OrthoDB" id="188276at2759"/>
<dbReference type="InterPro" id="IPR018948">
    <property type="entry name" value="GTP-bd_TrmE_N"/>
</dbReference>
<dbReference type="Gene3D" id="1.20.120.430">
    <property type="entry name" value="tRNA modification GTPase MnmE domain 2"/>
    <property type="match status" value="1"/>
</dbReference>
<name>S8EDN6_FOMSC</name>
<dbReference type="InterPro" id="IPR027368">
    <property type="entry name" value="MnmE_dom2"/>
</dbReference>
<dbReference type="NCBIfam" id="NF003661">
    <property type="entry name" value="PRK05291.1-3"/>
    <property type="match status" value="1"/>
</dbReference>
<dbReference type="NCBIfam" id="TIGR00450">
    <property type="entry name" value="mnmE_trmE_thdF"/>
    <property type="match status" value="1"/>
</dbReference>
<evidence type="ECO:0000313" key="11">
    <source>
        <dbReference type="EMBL" id="EPT03112.1"/>
    </source>
</evidence>
<dbReference type="GO" id="GO:0003924">
    <property type="term" value="F:GTPase activity"/>
    <property type="evidence" value="ECO:0007669"/>
    <property type="project" value="InterPro"/>
</dbReference>
<dbReference type="NCBIfam" id="TIGR00231">
    <property type="entry name" value="small_GTP"/>
    <property type="match status" value="1"/>
</dbReference>
<keyword evidence="4 6" id="KW-0547">Nucleotide-binding</keyword>
<feature type="region of interest" description="Disordered" evidence="7">
    <location>
        <begin position="34"/>
        <end position="56"/>
    </location>
</feature>
<dbReference type="InterPro" id="IPR004520">
    <property type="entry name" value="GTPase_MnmE"/>
</dbReference>
<evidence type="ECO:0000259" key="8">
    <source>
        <dbReference type="Pfam" id="PF01926"/>
    </source>
</evidence>
<feature type="compositionally biased region" description="Polar residues" evidence="7">
    <location>
        <begin position="34"/>
        <end position="46"/>
    </location>
</feature>
<evidence type="ECO:0000256" key="5">
    <source>
        <dbReference type="ARBA" id="ARBA00023134"/>
    </source>
</evidence>
<reference evidence="11 12" key="1">
    <citation type="journal article" date="2012" name="Science">
        <title>The Paleozoic origin of enzymatic lignin decomposition reconstructed from 31 fungal genomes.</title>
        <authorList>
            <person name="Floudas D."/>
            <person name="Binder M."/>
            <person name="Riley R."/>
            <person name="Barry K."/>
            <person name="Blanchette R.A."/>
            <person name="Henrissat B."/>
            <person name="Martinez A.T."/>
            <person name="Otillar R."/>
            <person name="Spatafora J.W."/>
            <person name="Yadav J.S."/>
            <person name="Aerts A."/>
            <person name="Benoit I."/>
            <person name="Boyd A."/>
            <person name="Carlson A."/>
            <person name="Copeland A."/>
            <person name="Coutinho P.M."/>
            <person name="de Vries R.P."/>
            <person name="Ferreira P."/>
            <person name="Findley K."/>
            <person name="Foster B."/>
            <person name="Gaskell J."/>
            <person name="Glotzer D."/>
            <person name="Gorecki P."/>
            <person name="Heitman J."/>
            <person name="Hesse C."/>
            <person name="Hori C."/>
            <person name="Igarashi K."/>
            <person name="Jurgens J.A."/>
            <person name="Kallen N."/>
            <person name="Kersten P."/>
            <person name="Kohler A."/>
            <person name="Kuees U."/>
            <person name="Kumar T.K.A."/>
            <person name="Kuo A."/>
            <person name="LaButti K."/>
            <person name="Larrondo L.F."/>
            <person name="Lindquist E."/>
            <person name="Ling A."/>
            <person name="Lombard V."/>
            <person name="Lucas S."/>
            <person name="Lundell T."/>
            <person name="Martin R."/>
            <person name="McLaughlin D.J."/>
            <person name="Morgenstern I."/>
            <person name="Morin E."/>
            <person name="Murat C."/>
            <person name="Nagy L.G."/>
            <person name="Nolan M."/>
            <person name="Ohm R.A."/>
            <person name="Patyshakuliyeva A."/>
            <person name="Rokas A."/>
            <person name="Ruiz-Duenas F.J."/>
            <person name="Sabat G."/>
            <person name="Salamov A."/>
            <person name="Samejima M."/>
            <person name="Schmutz J."/>
            <person name="Slot J.C."/>
            <person name="St John F."/>
            <person name="Stenlid J."/>
            <person name="Sun H."/>
            <person name="Sun S."/>
            <person name="Syed K."/>
            <person name="Tsang A."/>
            <person name="Wiebenga A."/>
            <person name="Young D."/>
            <person name="Pisabarro A."/>
            <person name="Eastwood D.C."/>
            <person name="Martin F."/>
            <person name="Cullen D."/>
            <person name="Grigoriev I.V."/>
            <person name="Hibbett D.S."/>
        </authorList>
    </citation>
    <scope>NUCLEOTIDE SEQUENCE</scope>
    <source>
        <strain evidence="12">FP-58527</strain>
    </source>
</reference>
<dbReference type="SUPFAM" id="SSF116878">
    <property type="entry name" value="TrmE connector domain"/>
    <property type="match status" value="1"/>
</dbReference>
<dbReference type="CDD" id="cd14858">
    <property type="entry name" value="TrmE_N"/>
    <property type="match status" value="1"/>
</dbReference>
<protein>
    <recommendedName>
        <fullName evidence="13">TrmE-type G domain-containing protein</fullName>
    </recommendedName>
</protein>
<evidence type="ECO:0000313" key="12">
    <source>
        <dbReference type="Proteomes" id="UP000015241"/>
    </source>
</evidence>
<dbReference type="PANTHER" id="PTHR42714:SF2">
    <property type="entry name" value="TRNA MODIFICATION GTPASE GTPBP3, MITOCHONDRIAL"/>
    <property type="match status" value="1"/>
</dbReference>
<dbReference type="AlphaFoldDB" id="S8EDN6"/>
<dbReference type="InterPro" id="IPR005225">
    <property type="entry name" value="Small_GTP-bd"/>
</dbReference>
<dbReference type="STRING" id="743788.S8EDN6"/>
<sequence>MLRWFFAARPALRSVSTGQRKHLLVSRTSTKHTIASRPYGTSSGRGNTHAEFQDEGHLPLSDNQRRTIYALSTPPGKGGVAVVRISGPDALQIWEAMVDRGITPGRGSHPAPWHMYRCKITHPSSGEVLDDGLAVYFKAPKSFTTEDVVELHIHCGRAVVSSVLSALSCVPTCRPAEAGEFTRRAFQGGRLDLTQVEGLKDLINAETESQRKFALIAAGGATRNHFEKLRMDVIRCLALVEALIDFGEGEAIEEGVFGQARERVGALVHDIREQLSDKRRGEILRSGLRLAIFGPPNAGKSSLLNFFAQREAAIVTSVPGTTRDILELSLDIGGLPVIVADTAGIRQTDDLVESIGVERARNLVQSTDISICVLSIPDVVGGSTGNFVLPPSVTSLITPETYVLLNKSDMAHSAPEQVSSVLTALGVQKGWVVSLTTDTGTQAFLHGFAESLQERYDVHQEQASTDRPMITHARHRVHLEHALQFLEAFLVQDAEEVVLAAEELRYAAQAIGKISWAVDVEDVLDSVFRDFCIGK</sequence>
<evidence type="ECO:0000259" key="9">
    <source>
        <dbReference type="Pfam" id="PF10396"/>
    </source>
</evidence>
<dbReference type="InterPro" id="IPR006073">
    <property type="entry name" value="GTP-bd"/>
</dbReference>